<dbReference type="Gene3D" id="1.20.120.330">
    <property type="entry name" value="Nucleotidyltransferases domain 2"/>
    <property type="match status" value="1"/>
</dbReference>
<feature type="domain" description="HEPN" evidence="1">
    <location>
        <begin position="13"/>
        <end position="114"/>
    </location>
</feature>
<protein>
    <submittedName>
        <fullName evidence="2">HEPN domain-containing protein</fullName>
    </submittedName>
</protein>
<reference evidence="2" key="1">
    <citation type="journal article" date="2020" name="mSystems">
        <title>Genome- and Community-Level Interaction Insights into Carbon Utilization and Element Cycling Functions of Hydrothermarchaeota in Hydrothermal Sediment.</title>
        <authorList>
            <person name="Zhou Z."/>
            <person name="Liu Y."/>
            <person name="Xu W."/>
            <person name="Pan J."/>
            <person name="Luo Z.H."/>
            <person name="Li M."/>
        </authorList>
    </citation>
    <scope>NUCLEOTIDE SEQUENCE [LARGE SCALE GENOMIC DNA]</scope>
    <source>
        <strain evidence="2">SpSt-618</strain>
        <strain evidence="3">SpSt-657</strain>
    </source>
</reference>
<dbReference type="PROSITE" id="PS50910">
    <property type="entry name" value="HEPN"/>
    <property type="match status" value="1"/>
</dbReference>
<organism evidence="2">
    <name type="scientific">Ignisphaera aggregans</name>
    <dbReference type="NCBI Taxonomy" id="334771"/>
    <lineage>
        <taxon>Archaea</taxon>
        <taxon>Thermoproteota</taxon>
        <taxon>Thermoprotei</taxon>
        <taxon>Desulfurococcales</taxon>
        <taxon>Desulfurococcaceae</taxon>
        <taxon>Ignisphaera</taxon>
    </lineage>
</organism>
<name>A0A7J3I898_9CREN</name>
<dbReference type="InterPro" id="IPR007842">
    <property type="entry name" value="HEPN_dom"/>
</dbReference>
<dbReference type="Pfam" id="PF05168">
    <property type="entry name" value="HEPN"/>
    <property type="match status" value="1"/>
</dbReference>
<evidence type="ECO:0000313" key="3">
    <source>
        <dbReference type="EMBL" id="HGQ18725.1"/>
    </source>
</evidence>
<evidence type="ECO:0000313" key="2">
    <source>
        <dbReference type="EMBL" id="HGN37006.1"/>
    </source>
</evidence>
<proteinExistence type="predicted"/>
<evidence type="ECO:0000259" key="1">
    <source>
        <dbReference type="PROSITE" id="PS50910"/>
    </source>
</evidence>
<gene>
    <name evidence="2" type="ORF">ENT87_05620</name>
    <name evidence="3" type="ORF">ENU30_07130</name>
</gene>
<dbReference type="SUPFAM" id="SSF81593">
    <property type="entry name" value="Nucleotidyltransferase substrate binding subunit/domain"/>
    <property type="match status" value="1"/>
</dbReference>
<dbReference type="EMBL" id="DTAI01000163">
    <property type="protein sequence ID" value="HGN37006.1"/>
    <property type="molecule type" value="Genomic_DNA"/>
</dbReference>
<dbReference type="SMART" id="SM00748">
    <property type="entry name" value="HEPN"/>
    <property type="match status" value="1"/>
</dbReference>
<accession>A0A7J3I898</accession>
<comment type="caution">
    <text evidence="2">The sequence shown here is derived from an EMBL/GenBank/DDBJ whole genome shotgun (WGS) entry which is preliminary data.</text>
</comment>
<dbReference type="EMBL" id="DTBZ01000133">
    <property type="protein sequence ID" value="HGQ18725.1"/>
    <property type="molecule type" value="Genomic_DNA"/>
</dbReference>
<dbReference type="AlphaFoldDB" id="A0A7J3I898"/>
<sequence>MCSMHRLEVELLKKRASEFLEESKLAVQRGFYDTACFLAEQSLQLYLKAILLKLVGDYPRTHSIRRLLGELGRVLNSEALETFINANRARVLALEDAYLIARYSAKEYEKEDAM</sequence>